<evidence type="ECO:0000313" key="4">
    <source>
        <dbReference type="Proteomes" id="UP000700059"/>
    </source>
</evidence>
<evidence type="ECO:0000256" key="2">
    <source>
        <dbReference type="SAM" id="Phobius"/>
    </source>
</evidence>
<name>A0ABS7JKY3_9HELI</name>
<feature type="coiled-coil region" evidence="1">
    <location>
        <begin position="609"/>
        <end position="658"/>
    </location>
</feature>
<comment type="caution">
    <text evidence="3">The sequence shown here is derived from an EMBL/GenBank/DDBJ whole genome shotgun (WGS) entry which is preliminary data.</text>
</comment>
<dbReference type="RefSeq" id="WP_221531289.1">
    <property type="nucleotide sequence ID" value="NZ_JAIGYP010000001.1"/>
</dbReference>
<feature type="transmembrane region" description="Helical" evidence="2">
    <location>
        <begin position="74"/>
        <end position="92"/>
    </location>
</feature>
<keyword evidence="1" id="KW-0175">Coiled coil</keyword>
<reference evidence="3 4" key="1">
    <citation type="submission" date="2021-08" db="EMBL/GenBank/DDBJ databases">
        <title>Helicobacter spp. isolated from feces of Anatolian Ground Squirrel (Spermophilus xanthoprymnus) in Turkey.</title>
        <authorList>
            <person name="Aydin F."/>
            <person name="Abay S."/>
            <person name="Kayman T."/>
            <person name="Karakaya E."/>
            <person name="Saticioglu I.B."/>
        </authorList>
    </citation>
    <scope>NUCLEOTIDE SEQUENCE [LARGE SCALE GENOMIC DNA]</scope>
    <source>
        <strain evidence="3 4">Faydin-H70</strain>
    </source>
</reference>
<evidence type="ECO:0000313" key="3">
    <source>
        <dbReference type="EMBL" id="MBX7490031.1"/>
    </source>
</evidence>
<dbReference type="Proteomes" id="UP000700059">
    <property type="component" value="Unassembled WGS sequence"/>
</dbReference>
<feature type="transmembrane region" description="Helical" evidence="2">
    <location>
        <begin position="6"/>
        <end position="23"/>
    </location>
</feature>
<evidence type="ECO:0008006" key="5">
    <source>
        <dbReference type="Google" id="ProtNLM"/>
    </source>
</evidence>
<feature type="transmembrane region" description="Helical" evidence="2">
    <location>
        <begin position="35"/>
        <end position="54"/>
    </location>
</feature>
<feature type="coiled-coil region" evidence="1">
    <location>
        <begin position="322"/>
        <end position="404"/>
    </location>
</feature>
<organism evidence="3 4">
    <name type="scientific">Helicobacter turcicus</name>
    <dbReference type="NCBI Taxonomy" id="2867412"/>
    <lineage>
        <taxon>Bacteria</taxon>
        <taxon>Pseudomonadati</taxon>
        <taxon>Campylobacterota</taxon>
        <taxon>Epsilonproteobacteria</taxon>
        <taxon>Campylobacterales</taxon>
        <taxon>Helicobacteraceae</taxon>
        <taxon>Helicobacter</taxon>
    </lineage>
</organism>
<gene>
    <name evidence="3" type="ORF">K4G57_00865</name>
</gene>
<keyword evidence="2" id="KW-1133">Transmembrane helix</keyword>
<accession>A0ABS7JKY3</accession>
<proteinExistence type="predicted"/>
<keyword evidence="2" id="KW-0812">Transmembrane</keyword>
<keyword evidence="4" id="KW-1185">Reference proteome</keyword>
<keyword evidence="2" id="KW-0472">Membrane</keyword>
<dbReference type="Gene3D" id="1.20.120.20">
    <property type="entry name" value="Apolipoprotein"/>
    <property type="match status" value="1"/>
</dbReference>
<protein>
    <recommendedName>
        <fullName evidence="5">Apolipoprotein A1/A4/E domain</fullName>
    </recommendedName>
</protein>
<dbReference type="EMBL" id="JAIGYQ010000001">
    <property type="protein sequence ID" value="MBX7490031.1"/>
    <property type="molecule type" value="Genomic_DNA"/>
</dbReference>
<sequence length="883" mass="99441">MENLLINGIFTLFMLALAFWDYYSYGKQKHRDFKSIIMSTGVLGTFVGIFVGLQDFDVNHIENSVPSLLAGLQTAFYTSILGMALAILLSILQKSKAVKSDFENMLDYFSLQAGKLDKLEKLDALSDVGIALKEVISQNKEKLESQNHYQATQIENLKTLENSFNTTNATLKEAMHHLAKGASKELIAALQEVIKDFNLRITEQFGDNFKELNNAVTQMIVWQNSYKDSIAGLDSSLKNTLKAFDSTKESLELIASRNAEVLEVYNALAHSIEASRIENEKLSALLSGFESMHTNAESALKGVEELSKNLDATHTKSLAYTKESLQEVQEFLEQSAQEYKQNMQNSLEGSLKALEEDSQKQRESLLTLQEAFNAFNSAYITQNKEQLTNLLNSLKEELTTFIESFVESDSKLKHKNLEMISHIQNSIEERLEGVKDSFKASLEVLENAQKESLLLIEEQAKRSDDLLIRHTQDMGSVVEKASYHLQELSEKTQQNLSKNSDTLEQHIVNAVLNFDTLLGKTTKSLEDNFEDSKNTLMELSKEIESQMVVTTKSLNSLLNDTAETLSKSTRSIEESLVQTNTTLSQSFQDTTSSITENLESTTNDIRQSVASLLEQNQTYSQNLNTLLQESVKTFANSLEQLQKDSTQHTQEMQGQMRASFAESYKNALESLSAYLKNTTNAYQNKLQDLSKFGVEQHQALSVNLQNELSKITKGFEANSQKVIQSSAIFAEKLLQTSTNLLDSHTQKIMENYKTLDYNIKTTLQEMATNYLGMLELLTKQSLETPKNVSVELLNTFNALQKNLGEALTQTYLSLENNRKEIDAILKITQTNITTSLSQTTELNNTLCKSLGELDSALSNITLGFRQDYEWFLRRIRELMGARG</sequence>
<dbReference type="SUPFAM" id="SSF58113">
    <property type="entry name" value="Apolipoprotein A-I"/>
    <property type="match status" value="1"/>
</dbReference>
<evidence type="ECO:0000256" key="1">
    <source>
        <dbReference type="SAM" id="Coils"/>
    </source>
</evidence>